<evidence type="ECO:0000313" key="1">
    <source>
        <dbReference type="EMBL" id="MBM7839072.1"/>
    </source>
</evidence>
<keyword evidence="2" id="KW-1185">Reference proteome</keyword>
<proteinExistence type="predicted"/>
<gene>
    <name evidence="1" type="ORF">JOC54_002342</name>
</gene>
<protein>
    <submittedName>
        <fullName evidence="1">Uncharacterized protein</fullName>
    </submittedName>
</protein>
<sequence length="34" mass="3921">MATQMEQHPPTGSRLTFVLKNQYHKNIPLKNALL</sequence>
<evidence type="ECO:0000313" key="2">
    <source>
        <dbReference type="Proteomes" id="UP001179280"/>
    </source>
</evidence>
<dbReference type="Proteomes" id="UP001179280">
    <property type="component" value="Unassembled WGS sequence"/>
</dbReference>
<comment type="caution">
    <text evidence="1">The sequence shown here is derived from an EMBL/GenBank/DDBJ whole genome shotgun (WGS) entry which is preliminary data.</text>
</comment>
<accession>A0ABS2SU76</accession>
<dbReference type="EMBL" id="JAFBCV010000006">
    <property type="protein sequence ID" value="MBM7839072.1"/>
    <property type="molecule type" value="Genomic_DNA"/>
</dbReference>
<organism evidence="1 2">
    <name type="scientific">Shouchella xiaoxiensis</name>
    <dbReference type="NCBI Taxonomy" id="766895"/>
    <lineage>
        <taxon>Bacteria</taxon>
        <taxon>Bacillati</taxon>
        <taxon>Bacillota</taxon>
        <taxon>Bacilli</taxon>
        <taxon>Bacillales</taxon>
        <taxon>Bacillaceae</taxon>
        <taxon>Shouchella</taxon>
    </lineage>
</organism>
<name>A0ABS2SU76_9BACI</name>
<reference evidence="1" key="1">
    <citation type="submission" date="2021-01" db="EMBL/GenBank/DDBJ databases">
        <title>Genomic Encyclopedia of Type Strains, Phase IV (KMG-IV): sequencing the most valuable type-strain genomes for metagenomic binning, comparative biology and taxonomic classification.</title>
        <authorList>
            <person name="Goeker M."/>
        </authorList>
    </citation>
    <scope>NUCLEOTIDE SEQUENCE</scope>
    <source>
        <strain evidence="1">DSM 21943</strain>
    </source>
</reference>